<dbReference type="PRINTS" id="PR00400">
    <property type="entry name" value="TETREPRESSOR"/>
</dbReference>
<evidence type="ECO:0000313" key="8">
    <source>
        <dbReference type="Proteomes" id="UP001596266"/>
    </source>
</evidence>
<evidence type="ECO:0000259" key="6">
    <source>
        <dbReference type="PROSITE" id="PS50977"/>
    </source>
</evidence>
<organism evidence="7 8">
    <name type="scientific">Luteococcus sanguinis</name>
    <dbReference type="NCBI Taxonomy" id="174038"/>
    <lineage>
        <taxon>Bacteria</taxon>
        <taxon>Bacillati</taxon>
        <taxon>Actinomycetota</taxon>
        <taxon>Actinomycetes</taxon>
        <taxon>Propionibacteriales</taxon>
        <taxon>Propionibacteriaceae</taxon>
        <taxon>Luteococcus</taxon>
    </lineage>
</organism>
<dbReference type="Proteomes" id="UP001596266">
    <property type="component" value="Unassembled WGS sequence"/>
</dbReference>
<feature type="DNA-binding region" description="H-T-H motif" evidence="5">
    <location>
        <begin position="25"/>
        <end position="44"/>
    </location>
</feature>
<dbReference type="EMBL" id="JBHSUA010000007">
    <property type="protein sequence ID" value="MFC6395863.1"/>
    <property type="molecule type" value="Genomic_DNA"/>
</dbReference>
<evidence type="ECO:0000256" key="3">
    <source>
        <dbReference type="ARBA" id="ARBA00023125"/>
    </source>
</evidence>
<dbReference type="InterPro" id="IPR009057">
    <property type="entry name" value="Homeodomain-like_sf"/>
</dbReference>
<dbReference type="Gene3D" id="1.10.357.10">
    <property type="entry name" value="Tetracycline Repressor, domain 2"/>
    <property type="match status" value="1"/>
</dbReference>
<dbReference type="InterPro" id="IPR004111">
    <property type="entry name" value="Repressor_TetR_C"/>
</dbReference>
<keyword evidence="4" id="KW-0804">Transcription</keyword>
<evidence type="ECO:0000313" key="7">
    <source>
        <dbReference type="EMBL" id="MFC6395863.1"/>
    </source>
</evidence>
<proteinExistence type="predicted"/>
<reference evidence="8" key="1">
    <citation type="journal article" date="2019" name="Int. J. Syst. Evol. Microbiol.">
        <title>The Global Catalogue of Microorganisms (GCM) 10K type strain sequencing project: providing services to taxonomists for standard genome sequencing and annotation.</title>
        <authorList>
            <consortium name="The Broad Institute Genomics Platform"/>
            <consortium name="The Broad Institute Genome Sequencing Center for Infectious Disease"/>
            <person name="Wu L."/>
            <person name="Ma J."/>
        </authorList>
    </citation>
    <scope>NUCLEOTIDE SEQUENCE [LARGE SCALE GENOMIC DNA]</scope>
    <source>
        <strain evidence="8">CGMCC 1.15277</strain>
    </source>
</reference>
<dbReference type="Pfam" id="PF02909">
    <property type="entry name" value="TetR_C_1"/>
    <property type="match status" value="1"/>
</dbReference>
<dbReference type="InterPro" id="IPR003012">
    <property type="entry name" value="Tet_transcr_reg_TetR"/>
</dbReference>
<dbReference type="Pfam" id="PF00440">
    <property type="entry name" value="TetR_N"/>
    <property type="match status" value="1"/>
</dbReference>
<keyword evidence="8" id="KW-1185">Reference proteome</keyword>
<sequence length="177" mass="19055">MSLDRADVVEAALVILDEYGLGDLSMRRIADTLGVKAGAIYWHLPNKQTLLAAVSDRILTEVGTEAAAPSDWAHRLRDVLLAHRDSAELVSSALASRLGDVDAIAVPRQLVMVDGIDEVRAGHVARALLHLVLGHVVEEQNAQTLARLGLIDVDPLDNAAFEVAVDLFVRGLEVLTE</sequence>
<evidence type="ECO:0000256" key="1">
    <source>
        <dbReference type="ARBA" id="ARBA00022491"/>
    </source>
</evidence>
<comment type="caution">
    <text evidence="7">The sequence shown here is derived from an EMBL/GenBank/DDBJ whole genome shotgun (WGS) entry which is preliminary data.</text>
</comment>
<dbReference type="PRINTS" id="PR00455">
    <property type="entry name" value="HTHTETR"/>
</dbReference>
<name>A0ABW1WYI9_9ACTN</name>
<dbReference type="InterPro" id="IPR050109">
    <property type="entry name" value="HTH-type_TetR-like_transc_reg"/>
</dbReference>
<evidence type="ECO:0000256" key="2">
    <source>
        <dbReference type="ARBA" id="ARBA00023015"/>
    </source>
</evidence>
<dbReference type="InterPro" id="IPR001647">
    <property type="entry name" value="HTH_TetR"/>
</dbReference>
<dbReference type="Gene3D" id="1.10.10.60">
    <property type="entry name" value="Homeodomain-like"/>
    <property type="match status" value="1"/>
</dbReference>
<dbReference type="PROSITE" id="PS50977">
    <property type="entry name" value="HTH_TETR_2"/>
    <property type="match status" value="1"/>
</dbReference>
<evidence type="ECO:0000256" key="4">
    <source>
        <dbReference type="ARBA" id="ARBA00023163"/>
    </source>
</evidence>
<dbReference type="SUPFAM" id="SSF48498">
    <property type="entry name" value="Tetracyclin repressor-like, C-terminal domain"/>
    <property type="match status" value="1"/>
</dbReference>
<dbReference type="PANTHER" id="PTHR30055:SF151">
    <property type="entry name" value="TRANSCRIPTIONAL REGULATORY PROTEIN"/>
    <property type="match status" value="1"/>
</dbReference>
<dbReference type="PANTHER" id="PTHR30055">
    <property type="entry name" value="HTH-TYPE TRANSCRIPTIONAL REGULATOR RUTR"/>
    <property type="match status" value="1"/>
</dbReference>
<dbReference type="InterPro" id="IPR036271">
    <property type="entry name" value="Tet_transcr_reg_TetR-rel_C_sf"/>
</dbReference>
<keyword evidence="1" id="KW-0678">Repressor</keyword>
<evidence type="ECO:0000256" key="5">
    <source>
        <dbReference type="PROSITE-ProRule" id="PRU00335"/>
    </source>
</evidence>
<accession>A0ABW1WYI9</accession>
<dbReference type="RefSeq" id="WP_343884564.1">
    <property type="nucleotide sequence ID" value="NZ_BAAAKI010000002.1"/>
</dbReference>
<gene>
    <name evidence="7" type="ORF">ACFP57_02475</name>
</gene>
<protein>
    <submittedName>
        <fullName evidence="7">TetR family transcriptional regulator</fullName>
    </submittedName>
</protein>
<feature type="domain" description="HTH tetR-type" evidence="6">
    <location>
        <begin position="2"/>
        <end position="62"/>
    </location>
</feature>
<dbReference type="SUPFAM" id="SSF46689">
    <property type="entry name" value="Homeodomain-like"/>
    <property type="match status" value="1"/>
</dbReference>
<keyword evidence="2" id="KW-0805">Transcription regulation</keyword>
<keyword evidence="3 5" id="KW-0238">DNA-binding</keyword>